<organism evidence="1 2">
    <name type="scientific">Obba rivulosa</name>
    <dbReference type="NCBI Taxonomy" id="1052685"/>
    <lineage>
        <taxon>Eukaryota</taxon>
        <taxon>Fungi</taxon>
        <taxon>Dikarya</taxon>
        <taxon>Basidiomycota</taxon>
        <taxon>Agaricomycotina</taxon>
        <taxon>Agaricomycetes</taxon>
        <taxon>Polyporales</taxon>
        <taxon>Gelatoporiaceae</taxon>
        <taxon>Obba</taxon>
    </lineage>
</organism>
<keyword evidence="2" id="KW-1185">Reference proteome</keyword>
<accession>A0A8E2DEC0</accession>
<proteinExistence type="predicted"/>
<sequence length="84" mass="9419">CWWCLRWGHAGVSCYSNHVICACCGSAHIQLEHNMCIVCCRANPDGRVNSKCPHLPICVNCAGLHSALKHVCLFWRHCFDATSY</sequence>
<evidence type="ECO:0000313" key="1">
    <source>
        <dbReference type="EMBL" id="OCH84670.1"/>
    </source>
</evidence>
<protein>
    <submittedName>
        <fullName evidence="1">Uncharacterized protein</fullName>
    </submittedName>
</protein>
<dbReference type="EMBL" id="KV722647">
    <property type="protein sequence ID" value="OCH84670.1"/>
    <property type="molecule type" value="Genomic_DNA"/>
</dbReference>
<evidence type="ECO:0000313" key="2">
    <source>
        <dbReference type="Proteomes" id="UP000250043"/>
    </source>
</evidence>
<name>A0A8E2DEC0_9APHY</name>
<reference evidence="1 2" key="1">
    <citation type="submission" date="2016-07" db="EMBL/GenBank/DDBJ databases">
        <title>Draft genome of the white-rot fungus Obba rivulosa 3A-2.</title>
        <authorList>
            <consortium name="DOE Joint Genome Institute"/>
            <person name="Miettinen O."/>
            <person name="Riley R."/>
            <person name="Acob R."/>
            <person name="Barry K."/>
            <person name="Cullen D."/>
            <person name="De Vries R."/>
            <person name="Hainaut M."/>
            <person name="Hatakka A."/>
            <person name="Henrissat B."/>
            <person name="Hilden K."/>
            <person name="Kuo R."/>
            <person name="Labutti K."/>
            <person name="Lipzen A."/>
            <person name="Makela M.R."/>
            <person name="Sandor L."/>
            <person name="Spatafora J.W."/>
            <person name="Grigoriev I.V."/>
            <person name="Hibbett D.S."/>
        </authorList>
    </citation>
    <scope>NUCLEOTIDE SEQUENCE [LARGE SCALE GENOMIC DNA]</scope>
    <source>
        <strain evidence="1 2">3A-2</strain>
    </source>
</reference>
<dbReference type="AlphaFoldDB" id="A0A8E2DEC0"/>
<dbReference type="Proteomes" id="UP000250043">
    <property type="component" value="Unassembled WGS sequence"/>
</dbReference>
<gene>
    <name evidence="1" type="ORF">OBBRIDRAFT_741197</name>
</gene>
<feature type="non-terminal residue" evidence="1">
    <location>
        <position position="1"/>
    </location>
</feature>